<dbReference type="RefSeq" id="WP_112742862.1">
    <property type="nucleotide sequence ID" value="NZ_CP030242.1"/>
</dbReference>
<dbReference type="InterPro" id="IPR008687">
    <property type="entry name" value="MobC"/>
</dbReference>
<dbReference type="Proteomes" id="UP001163283">
    <property type="component" value="Plasmid unnamed"/>
</dbReference>
<dbReference type="EMBL" id="CP087782">
    <property type="protein sequence ID" value="UZA53074.1"/>
    <property type="molecule type" value="Genomic_DNA"/>
</dbReference>
<evidence type="ECO:0000313" key="3">
    <source>
        <dbReference type="EMBL" id="UZA53074.1"/>
    </source>
</evidence>
<dbReference type="KEGG" id="mboi:DQF64_14530"/>
<feature type="domain" description="Bacterial mobilisation" evidence="1">
    <location>
        <begin position="27"/>
        <end position="71"/>
    </location>
</feature>
<keyword evidence="5" id="KW-1185">Reference proteome</keyword>
<dbReference type="EMBL" id="CP087832">
    <property type="protein sequence ID" value="UZA04834.1"/>
    <property type="molecule type" value="Genomic_DNA"/>
</dbReference>
<evidence type="ECO:0000313" key="5">
    <source>
        <dbReference type="Proteomes" id="UP001163632"/>
    </source>
</evidence>
<protein>
    <submittedName>
        <fullName evidence="3">MobC family plasmid mobilization relaxosome protein</fullName>
    </submittedName>
</protein>
<dbReference type="Pfam" id="PF05713">
    <property type="entry name" value="MobC"/>
    <property type="match status" value="1"/>
</dbReference>
<name>A0AAQ2T2V2_MORBO</name>
<evidence type="ECO:0000313" key="2">
    <source>
        <dbReference type="EMBL" id="UZA04834.1"/>
    </source>
</evidence>
<evidence type="ECO:0000259" key="1">
    <source>
        <dbReference type="Pfam" id="PF05713"/>
    </source>
</evidence>
<dbReference type="Proteomes" id="UP001163632">
    <property type="component" value="Plasmid unnamed2"/>
</dbReference>
<accession>A0AAQ2T2V2</accession>
<geneLocation type="plasmid" evidence="2 5">
    <name>unnamed2</name>
</geneLocation>
<dbReference type="AlphaFoldDB" id="A0AAQ2T2V2"/>
<gene>
    <name evidence="2" type="ORF">LP092_15625</name>
    <name evidence="3" type="ORF">LP129_14280</name>
</gene>
<organism evidence="3 4">
    <name type="scientific">Moraxella bovis</name>
    <dbReference type="NCBI Taxonomy" id="476"/>
    <lineage>
        <taxon>Bacteria</taxon>
        <taxon>Pseudomonadati</taxon>
        <taxon>Pseudomonadota</taxon>
        <taxon>Gammaproteobacteria</taxon>
        <taxon>Moraxellales</taxon>
        <taxon>Moraxellaceae</taxon>
        <taxon>Moraxella</taxon>
    </lineage>
</organism>
<dbReference type="GeneID" id="77190021"/>
<evidence type="ECO:0000313" key="4">
    <source>
        <dbReference type="Proteomes" id="UP001163283"/>
    </source>
</evidence>
<proteinExistence type="predicted"/>
<reference evidence="3" key="1">
    <citation type="journal article" date="2022" name="BMC Microbiol.">
        <title>Whole genome sequencing of Moraxella bovis strains from North America reveals two genotypes with different genetic determinants.</title>
        <authorList>
            <person name="Wynn E.L."/>
            <person name="Hille M.M."/>
            <person name="Loy J.D."/>
            <person name="Schuller G."/>
            <person name="Kuhn K.L."/>
            <person name="Dickey A.M."/>
            <person name="Bono J.L."/>
            <person name="Clawson M.L."/>
        </authorList>
    </citation>
    <scope>NUCLEOTIDE SEQUENCE</scope>
    <source>
        <strain evidence="2">SAM102599</strain>
        <strain evidence="3">SAM57978</strain>
        <plasmid evidence="3 4">unnamed</plasmid>
        <plasmid evidence="2 5">unnamed2</plasmid>
    </source>
</reference>
<geneLocation type="plasmid" evidence="3 4">
    <name>unnamed</name>
</geneLocation>
<keyword evidence="3" id="KW-0614">Plasmid</keyword>
<sequence length="81" mass="9304">MTYCRHAILFQPMVNQKQRKHDAKLLSQIARIGSNINQIAKVANTKKAQNKLEELDIIELNLTLSEIYKELHGLTQSIEES</sequence>